<dbReference type="AlphaFoldDB" id="A0A9J6RLJ8"/>
<dbReference type="CDD" id="cd12822">
    <property type="entry name" value="TmCorA-like"/>
    <property type="match status" value="1"/>
</dbReference>
<name>A0A9J6RLJ8_9GAMM</name>
<keyword evidence="9 12" id="KW-0472">Membrane</keyword>
<keyword evidence="5 12" id="KW-0812">Transmembrane</keyword>
<dbReference type="PANTHER" id="PTHR46494:SF1">
    <property type="entry name" value="CORA FAMILY METAL ION TRANSPORTER (EUROFUNG)"/>
    <property type="match status" value="1"/>
</dbReference>
<sequence length="324" mass="37637">MINTYLYHSDNKVSTGHQEQIAMWQQDAHKKIWIDIQYDDHNIEQYSELLASLDCHHLAITDTFRKRHPPKVELFDDHIFLLYKGIHAIENNLKYVHQQIAFFISERLLITVHPQVSLGINAVLAAEKSKATFSPPIIIALDIIHKSAGIYLERTLDFENEISAIEDELRSESSESALLQLASYKAELIKLKRIFNYHNAIFAQLKTYDDEELPIDSISHAHKINDVAERLERLHSLSQMHYDICGDMIDSYISITSHQLNITMRILTVVTAIFVPLTFLAGIYGMNFEYIPELKYKFAYPALMITMFFMAITLTIIFKKKKWF</sequence>
<dbReference type="Gene3D" id="3.30.460.20">
    <property type="entry name" value="CorA soluble domain-like"/>
    <property type="match status" value="1"/>
</dbReference>
<dbReference type="GO" id="GO:0000287">
    <property type="term" value="F:magnesium ion binding"/>
    <property type="evidence" value="ECO:0007669"/>
    <property type="project" value="TreeGrafter"/>
</dbReference>
<evidence type="ECO:0000256" key="10">
    <source>
        <dbReference type="ARBA" id="ARBA00034269"/>
    </source>
</evidence>
<dbReference type="InterPro" id="IPR002523">
    <property type="entry name" value="MgTranspt_CorA/ZnTranspt_ZntB"/>
</dbReference>
<dbReference type="PANTHER" id="PTHR46494">
    <property type="entry name" value="CORA FAMILY METAL ION TRANSPORTER (EUROFUNG)"/>
    <property type="match status" value="1"/>
</dbReference>
<evidence type="ECO:0000313" key="13">
    <source>
        <dbReference type="EMBL" id="MCZ0865379.1"/>
    </source>
</evidence>
<dbReference type="Gene3D" id="1.20.58.340">
    <property type="entry name" value="Magnesium transport protein CorA, transmembrane region"/>
    <property type="match status" value="2"/>
</dbReference>
<dbReference type="GO" id="GO:0050897">
    <property type="term" value="F:cobalt ion binding"/>
    <property type="evidence" value="ECO:0007669"/>
    <property type="project" value="TreeGrafter"/>
</dbReference>
<dbReference type="InterPro" id="IPR045861">
    <property type="entry name" value="CorA_cytoplasmic_dom"/>
</dbReference>
<dbReference type="InterPro" id="IPR045863">
    <property type="entry name" value="CorA_TM1_TM2"/>
</dbReference>
<gene>
    <name evidence="13" type="ORF">O0V09_09215</name>
</gene>
<comment type="subcellular location">
    <subcellularLocation>
        <location evidence="1">Cell membrane</location>
        <topology evidence="1">Multi-pass membrane protein</topology>
    </subcellularLocation>
</comment>
<evidence type="ECO:0000256" key="5">
    <source>
        <dbReference type="ARBA" id="ARBA00022692"/>
    </source>
</evidence>
<evidence type="ECO:0000256" key="4">
    <source>
        <dbReference type="ARBA" id="ARBA00022475"/>
    </source>
</evidence>
<evidence type="ECO:0000256" key="1">
    <source>
        <dbReference type="ARBA" id="ARBA00004651"/>
    </source>
</evidence>
<protein>
    <submittedName>
        <fullName evidence="13">Magnesium transporter CorA family protein</fullName>
    </submittedName>
</protein>
<keyword evidence="6" id="KW-0460">Magnesium</keyword>
<dbReference type="EMBL" id="JAPTGG010000006">
    <property type="protein sequence ID" value="MCZ0865379.1"/>
    <property type="molecule type" value="Genomic_DNA"/>
</dbReference>
<dbReference type="GO" id="GO:0005886">
    <property type="term" value="C:plasma membrane"/>
    <property type="evidence" value="ECO:0007669"/>
    <property type="project" value="UniProtKB-SubCell"/>
</dbReference>
<dbReference type="RefSeq" id="WP_258331524.1">
    <property type="nucleotide sequence ID" value="NZ_JAPTGG010000006.1"/>
</dbReference>
<dbReference type="Pfam" id="PF01544">
    <property type="entry name" value="CorA"/>
    <property type="match status" value="1"/>
</dbReference>
<organism evidence="13 14">
    <name type="scientific">Dasania phycosphaerae</name>
    <dbReference type="NCBI Taxonomy" id="2950436"/>
    <lineage>
        <taxon>Bacteria</taxon>
        <taxon>Pseudomonadati</taxon>
        <taxon>Pseudomonadota</taxon>
        <taxon>Gammaproteobacteria</taxon>
        <taxon>Cellvibrionales</taxon>
        <taxon>Spongiibacteraceae</taxon>
        <taxon>Dasania</taxon>
    </lineage>
</organism>
<keyword evidence="3" id="KW-0813">Transport</keyword>
<evidence type="ECO:0000256" key="12">
    <source>
        <dbReference type="SAM" id="Phobius"/>
    </source>
</evidence>
<evidence type="ECO:0000256" key="6">
    <source>
        <dbReference type="ARBA" id="ARBA00022842"/>
    </source>
</evidence>
<feature type="transmembrane region" description="Helical" evidence="12">
    <location>
        <begin position="266"/>
        <end position="286"/>
    </location>
</feature>
<feature type="transmembrane region" description="Helical" evidence="12">
    <location>
        <begin position="298"/>
        <end position="318"/>
    </location>
</feature>
<evidence type="ECO:0000256" key="2">
    <source>
        <dbReference type="ARBA" id="ARBA00009765"/>
    </source>
</evidence>
<keyword evidence="4" id="KW-1003">Cell membrane</keyword>
<evidence type="ECO:0000256" key="8">
    <source>
        <dbReference type="ARBA" id="ARBA00023065"/>
    </source>
</evidence>
<dbReference type="SUPFAM" id="SSF144083">
    <property type="entry name" value="Magnesium transport protein CorA, transmembrane region"/>
    <property type="match status" value="1"/>
</dbReference>
<keyword evidence="14" id="KW-1185">Reference proteome</keyword>
<comment type="catalytic activity">
    <reaction evidence="10">
        <text>Mg(2+)(in) = Mg(2+)(out)</text>
        <dbReference type="Rhea" id="RHEA:29827"/>
        <dbReference type="ChEBI" id="CHEBI:18420"/>
    </reaction>
</comment>
<dbReference type="SUPFAM" id="SSF143865">
    <property type="entry name" value="CorA soluble domain-like"/>
    <property type="match status" value="1"/>
</dbReference>
<dbReference type="FunFam" id="1.20.58.340:FF:000004">
    <property type="entry name" value="Magnesium transport protein CorA"/>
    <property type="match status" value="1"/>
</dbReference>
<dbReference type="Proteomes" id="UP001069090">
    <property type="component" value="Unassembled WGS sequence"/>
</dbReference>
<comment type="function">
    <text evidence="11">Mediates influx of magnesium ions. Alternates between open and closed states. Activated by low cytoplasmic Mg(2+) levels. Inactive when cytoplasmic Mg(2+) levels are high.</text>
</comment>
<keyword evidence="8" id="KW-0406">Ion transport</keyword>
<evidence type="ECO:0000256" key="3">
    <source>
        <dbReference type="ARBA" id="ARBA00022448"/>
    </source>
</evidence>
<reference evidence="13 14" key="1">
    <citation type="submission" date="2022-12" db="EMBL/GenBank/DDBJ databases">
        <title>Dasania phycosphaerae sp. nov., isolated from particulate material of the south coast of Korea.</title>
        <authorList>
            <person name="Jiang Y."/>
        </authorList>
    </citation>
    <scope>NUCLEOTIDE SEQUENCE [LARGE SCALE GENOMIC DNA]</scope>
    <source>
        <strain evidence="13 14">GY-19</strain>
    </source>
</reference>
<evidence type="ECO:0000256" key="11">
    <source>
        <dbReference type="ARBA" id="ARBA00045497"/>
    </source>
</evidence>
<comment type="caution">
    <text evidence="13">The sequence shown here is derived from an EMBL/GenBank/DDBJ whole genome shotgun (WGS) entry which is preliminary data.</text>
</comment>
<comment type="similarity">
    <text evidence="2">Belongs to the CorA metal ion transporter (MIT) (TC 1.A.35) family.</text>
</comment>
<proteinExistence type="inferred from homology"/>
<accession>A0A9J6RLJ8</accession>
<dbReference type="GO" id="GO:0015095">
    <property type="term" value="F:magnesium ion transmembrane transporter activity"/>
    <property type="evidence" value="ECO:0007669"/>
    <property type="project" value="TreeGrafter"/>
</dbReference>
<dbReference type="GO" id="GO:0015087">
    <property type="term" value="F:cobalt ion transmembrane transporter activity"/>
    <property type="evidence" value="ECO:0007669"/>
    <property type="project" value="TreeGrafter"/>
</dbReference>
<evidence type="ECO:0000313" key="14">
    <source>
        <dbReference type="Proteomes" id="UP001069090"/>
    </source>
</evidence>
<keyword evidence="7 12" id="KW-1133">Transmembrane helix</keyword>
<evidence type="ECO:0000256" key="7">
    <source>
        <dbReference type="ARBA" id="ARBA00022989"/>
    </source>
</evidence>
<evidence type="ECO:0000256" key="9">
    <source>
        <dbReference type="ARBA" id="ARBA00023136"/>
    </source>
</evidence>